<feature type="region of interest" description="Disordered" evidence="9">
    <location>
        <begin position="402"/>
        <end position="562"/>
    </location>
</feature>
<keyword evidence="5 10" id="KW-1133">Transmembrane helix</keyword>
<gene>
    <name evidence="11" type="ORF">Esi_0023_0057</name>
</gene>
<evidence type="ECO:0000256" key="5">
    <source>
        <dbReference type="ARBA" id="ARBA00022989"/>
    </source>
</evidence>
<feature type="compositionally biased region" description="Low complexity" evidence="9">
    <location>
        <begin position="660"/>
        <end position="669"/>
    </location>
</feature>
<evidence type="ECO:0000256" key="4">
    <source>
        <dbReference type="ARBA" id="ARBA00022692"/>
    </source>
</evidence>
<evidence type="ECO:0000256" key="3">
    <source>
        <dbReference type="ARBA" id="ARBA00022679"/>
    </source>
</evidence>
<evidence type="ECO:0000256" key="6">
    <source>
        <dbReference type="ARBA" id="ARBA00023034"/>
    </source>
</evidence>
<evidence type="ECO:0000256" key="10">
    <source>
        <dbReference type="SAM" id="Phobius"/>
    </source>
</evidence>
<proteinExistence type="inferred from homology"/>
<feature type="region of interest" description="Disordered" evidence="9">
    <location>
        <begin position="598"/>
        <end position="630"/>
    </location>
</feature>
<feature type="compositionally biased region" description="Basic and acidic residues" evidence="9">
    <location>
        <begin position="461"/>
        <end position="470"/>
    </location>
</feature>
<evidence type="ECO:0000256" key="1">
    <source>
        <dbReference type="ARBA" id="ARBA00004323"/>
    </source>
</evidence>
<dbReference type="OrthoDB" id="206904at2759"/>
<evidence type="ECO:0000256" key="7">
    <source>
        <dbReference type="ARBA" id="ARBA00023136"/>
    </source>
</evidence>
<dbReference type="InterPro" id="IPR005331">
    <property type="entry name" value="Sulfotransferase"/>
</dbReference>
<keyword evidence="12" id="KW-1185">Reference proteome</keyword>
<dbReference type="PANTHER" id="PTHR12137:SF54">
    <property type="entry name" value="CARBOHYDRATE SULFOTRANSFERASE"/>
    <property type="match status" value="1"/>
</dbReference>
<keyword evidence="8" id="KW-0325">Glycoprotein</keyword>
<dbReference type="InterPro" id="IPR018011">
    <property type="entry name" value="Carb_sulfotrans_8-10"/>
</dbReference>
<name>D8LIV5_ECTSI</name>
<keyword evidence="3" id="KW-0808">Transferase</keyword>
<feature type="region of interest" description="Disordered" evidence="9">
    <location>
        <begin position="378"/>
        <end position="397"/>
    </location>
</feature>
<dbReference type="EMBL" id="FN648409">
    <property type="protein sequence ID" value="CBN76839.1"/>
    <property type="molecule type" value="Genomic_DNA"/>
</dbReference>
<feature type="compositionally biased region" description="Low complexity" evidence="9">
    <location>
        <begin position="80"/>
        <end position="89"/>
    </location>
</feature>
<feature type="transmembrane region" description="Helical" evidence="10">
    <location>
        <begin position="20"/>
        <end position="40"/>
    </location>
</feature>
<dbReference type="EMBL" id="FN649733">
    <property type="protein sequence ID" value="CBN76839.1"/>
    <property type="molecule type" value="Genomic_DNA"/>
</dbReference>
<reference evidence="11 12" key="1">
    <citation type="journal article" date="2010" name="Nature">
        <title>The Ectocarpus genome and the independent evolution of multicellularity in brown algae.</title>
        <authorList>
            <person name="Cock J.M."/>
            <person name="Sterck L."/>
            <person name="Rouze P."/>
            <person name="Scornet D."/>
            <person name="Allen A.E."/>
            <person name="Amoutzias G."/>
            <person name="Anthouard V."/>
            <person name="Artiguenave F."/>
            <person name="Aury J.M."/>
            <person name="Badger J.H."/>
            <person name="Beszteri B."/>
            <person name="Billiau K."/>
            <person name="Bonnet E."/>
            <person name="Bothwell J.H."/>
            <person name="Bowler C."/>
            <person name="Boyen C."/>
            <person name="Brownlee C."/>
            <person name="Carrano C.J."/>
            <person name="Charrier B."/>
            <person name="Cho G.Y."/>
            <person name="Coelho S.M."/>
            <person name="Collen J."/>
            <person name="Corre E."/>
            <person name="Da Silva C."/>
            <person name="Delage L."/>
            <person name="Delaroque N."/>
            <person name="Dittami S.M."/>
            <person name="Doulbeau S."/>
            <person name="Elias M."/>
            <person name="Farnham G."/>
            <person name="Gachon C.M."/>
            <person name="Gschloessl B."/>
            <person name="Heesch S."/>
            <person name="Jabbari K."/>
            <person name="Jubin C."/>
            <person name="Kawai H."/>
            <person name="Kimura K."/>
            <person name="Kloareg B."/>
            <person name="Kupper F.C."/>
            <person name="Lang D."/>
            <person name="Le Bail A."/>
            <person name="Leblanc C."/>
            <person name="Lerouge P."/>
            <person name="Lohr M."/>
            <person name="Lopez P.J."/>
            <person name="Martens C."/>
            <person name="Maumus F."/>
            <person name="Michel G."/>
            <person name="Miranda-Saavedra D."/>
            <person name="Morales J."/>
            <person name="Moreau H."/>
            <person name="Motomura T."/>
            <person name="Nagasato C."/>
            <person name="Napoli C.A."/>
            <person name="Nelson D.R."/>
            <person name="Nyvall-Collen P."/>
            <person name="Peters A.F."/>
            <person name="Pommier C."/>
            <person name="Potin P."/>
            <person name="Poulain J."/>
            <person name="Quesneville H."/>
            <person name="Read B."/>
            <person name="Rensing S.A."/>
            <person name="Ritter A."/>
            <person name="Rousvoal S."/>
            <person name="Samanta M."/>
            <person name="Samson G."/>
            <person name="Schroeder D.C."/>
            <person name="Segurens B."/>
            <person name="Strittmatter M."/>
            <person name="Tonon T."/>
            <person name="Tregear J.W."/>
            <person name="Valentin K."/>
            <person name="von Dassow P."/>
            <person name="Yamagishi T."/>
            <person name="Van de Peer Y."/>
            <person name="Wincker P."/>
        </authorList>
    </citation>
    <scope>NUCLEOTIDE SEQUENCE [LARGE SCALE GENOMIC DNA]</scope>
    <source>
        <strain evidence="12">Ec32 / CCAP1310/4</strain>
    </source>
</reference>
<protein>
    <submittedName>
        <fullName evidence="11">Uncharacterized protein</fullName>
    </submittedName>
</protein>
<dbReference type="InParanoid" id="D8LIV5"/>
<evidence type="ECO:0000313" key="11">
    <source>
        <dbReference type="EMBL" id="CBN76839.1"/>
    </source>
</evidence>
<feature type="compositionally biased region" description="Basic and acidic residues" evidence="9">
    <location>
        <begin position="378"/>
        <end position="390"/>
    </location>
</feature>
<comment type="similarity">
    <text evidence="2">Belongs to the sulfotransferase 2 family.</text>
</comment>
<sequence>MSATTTATSTLGGCGRRRVAVRLAFLSAVVLTVVVALAVVEVGVSLRWSGSSSGAGAGAGGGSLAFLADNDVGGGDGGEDAATTAVGGAESEDASPGGGGVGAKRAYAVAFPDVRDPLVLERARALRNSLGALKNDDEEIVAIVPRYSGKQLVSPLTDAGYRVLPRDTPAPPWRTSGRFVQQAMAATGAGWGSEGANDGGSGGGGGHGWNLLALEALSLTEYEEIVVLDQKMVIFQSAEHLPRRALIGSDGGGSSIPREAQVPGGQAPGREGGKGEEHWWQGRWRFLSGDGSGGGELGGSESATADKLPRLLPEGDGWTIGFAAGDKSTFASGPGVNSLSPAHRDLFFGQHAALMTVRPNAELYDEISHLLCKRRRLGQRDTEPAGDRGESSVPGAAARSFATASLERNTLDRSGSRSDDAGRVTDFDIRGDGGRRGGRDKTEEGSFAPAMADATTAVEVPGDRGREERSLAGTGRLRSSPKDGAMSRELGGARGIGRRRLGGSDGGSSGDGGEDGDSAERRGGEEGTGEKVNEDGGEEGEMEEERQKQEGEEEVKMGDSNRVGDAVRLAWIPADPCSCTDAPGAVGEACRGWLISRAAGPPSRHSRGDGEAQAPSESAGTPPGPDGLSLALSVCKDRAFESPLRLPAVPEEEAARTAAAAGASYSARRSPGEGGGADEGLLSALPPPPPPPLWQEVKPKQKAVVTQEDLNSFQHFWLANVEHKVLMVAIPKVACTQVHALFLRLQGSENWNTQRMEEIHYHKDMDKYKLSTMPNMPPERASAILNDPTWTKGVFLRDPTERLLSCFLDKVVHRRSYSVNVFKAEEVLSFEKFVDLTSKTAKARLQKDYPGGNLGLTRRSNPHWRPQLFFGLDKFLPYFDFVGDFKHVQEHSEEFLKRAGLWEKFGASGWGRWGQAAFFQSYCSSAASSMTLLQSCYLAEE</sequence>
<evidence type="ECO:0000256" key="2">
    <source>
        <dbReference type="ARBA" id="ARBA00006339"/>
    </source>
</evidence>
<dbReference type="AlphaFoldDB" id="D8LIV5"/>
<feature type="region of interest" description="Disordered" evidence="9">
    <location>
        <begin position="660"/>
        <end position="687"/>
    </location>
</feature>
<keyword evidence="7 10" id="KW-0472">Membrane</keyword>
<dbReference type="Proteomes" id="UP000002630">
    <property type="component" value="Linkage Group LG08"/>
</dbReference>
<dbReference type="GO" id="GO:0016051">
    <property type="term" value="P:carbohydrate biosynthetic process"/>
    <property type="evidence" value="ECO:0007669"/>
    <property type="project" value="InterPro"/>
</dbReference>
<dbReference type="Pfam" id="PF03567">
    <property type="entry name" value="Sulfotransfer_2"/>
    <property type="match status" value="1"/>
</dbReference>
<dbReference type="eggNOG" id="ENOG502S96K">
    <property type="taxonomic scope" value="Eukaryota"/>
</dbReference>
<dbReference type="GO" id="GO:0008146">
    <property type="term" value="F:sulfotransferase activity"/>
    <property type="evidence" value="ECO:0007669"/>
    <property type="project" value="InterPro"/>
</dbReference>
<dbReference type="PANTHER" id="PTHR12137">
    <property type="entry name" value="CARBOHYDRATE SULFOTRANSFERASE"/>
    <property type="match status" value="1"/>
</dbReference>
<feature type="region of interest" description="Disordered" evidence="9">
    <location>
        <begin position="248"/>
        <end position="276"/>
    </location>
</feature>
<organism evidence="11 12">
    <name type="scientific">Ectocarpus siliculosus</name>
    <name type="common">Brown alga</name>
    <name type="synonym">Conferva siliculosa</name>
    <dbReference type="NCBI Taxonomy" id="2880"/>
    <lineage>
        <taxon>Eukaryota</taxon>
        <taxon>Sar</taxon>
        <taxon>Stramenopiles</taxon>
        <taxon>Ochrophyta</taxon>
        <taxon>PX clade</taxon>
        <taxon>Phaeophyceae</taxon>
        <taxon>Ectocarpales</taxon>
        <taxon>Ectocarpaceae</taxon>
        <taxon>Ectocarpus</taxon>
    </lineage>
</organism>
<dbReference type="GO" id="GO:0000139">
    <property type="term" value="C:Golgi membrane"/>
    <property type="evidence" value="ECO:0007669"/>
    <property type="project" value="UniProtKB-SubCell"/>
</dbReference>
<feature type="compositionally biased region" description="Basic and acidic residues" evidence="9">
    <location>
        <begin position="545"/>
        <end position="559"/>
    </location>
</feature>
<feature type="region of interest" description="Disordered" evidence="9">
    <location>
        <begin position="77"/>
        <end position="98"/>
    </location>
</feature>
<keyword evidence="4 10" id="KW-0812">Transmembrane</keyword>
<feature type="compositionally biased region" description="Basic and acidic residues" evidence="9">
    <location>
        <begin position="518"/>
        <end position="534"/>
    </location>
</feature>
<accession>D8LIV5</accession>
<keyword evidence="6" id="KW-0333">Golgi apparatus</keyword>
<evidence type="ECO:0000313" key="12">
    <source>
        <dbReference type="Proteomes" id="UP000002630"/>
    </source>
</evidence>
<feature type="compositionally biased region" description="Acidic residues" evidence="9">
    <location>
        <begin position="535"/>
        <end position="544"/>
    </location>
</feature>
<evidence type="ECO:0000256" key="9">
    <source>
        <dbReference type="SAM" id="MobiDB-lite"/>
    </source>
</evidence>
<feature type="compositionally biased region" description="Basic and acidic residues" evidence="9">
    <location>
        <begin position="409"/>
        <end position="444"/>
    </location>
</feature>
<comment type="subcellular location">
    <subcellularLocation>
        <location evidence="1">Golgi apparatus membrane</location>
        <topology evidence="1">Single-pass type II membrane protein</topology>
    </subcellularLocation>
</comment>
<evidence type="ECO:0000256" key="8">
    <source>
        <dbReference type="ARBA" id="ARBA00023180"/>
    </source>
</evidence>